<dbReference type="Proteomes" id="UP000275910">
    <property type="component" value="Unassembled WGS sequence"/>
</dbReference>
<reference evidence="2 3" key="1">
    <citation type="submission" date="2018-10" db="EMBL/GenBank/DDBJ databases">
        <title>The genome of Lysobacter enzymogenes OH11.</title>
        <authorList>
            <person name="Liu F."/>
            <person name="Zhao Y."/>
            <person name="Qian G."/>
            <person name="Chen Y."/>
            <person name="Xu H."/>
        </authorList>
    </citation>
    <scope>NUCLEOTIDE SEQUENCE [LARGE SCALE GENOMIC DNA]</scope>
    <source>
        <strain evidence="2 3">OH11</strain>
    </source>
</reference>
<name>A0A3N2RLM7_LYSEN</name>
<protein>
    <submittedName>
        <fullName evidence="2">Uncharacterized protein</fullName>
    </submittedName>
</protein>
<feature type="compositionally biased region" description="Low complexity" evidence="1">
    <location>
        <begin position="10"/>
        <end position="23"/>
    </location>
</feature>
<proteinExistence type="predicted"/>
<gene>
    <name evidence="2" type="ORF">D9T17_04670</name>
</gene>
<feature type="region of interest" description="Disordered" evidence="1">
    <location>
        <begin position="1"/>
        <end position="47"/>
    </location>
</feature>
<evidence type="ECO:0000256" key="1">
    <source>
        <dbReference type="SAM" id="MobiDB-lite"/>
    </source>
</evidence>
<dbReference type="EMBL" id="RCTY01000013">
    <property type="protein sequence ID" value="ROU08370.1"/>
    <property type="molecule type" value="Genomic_DNA"/>
</dbReference>
<feature type="compositionally biased region" description="Basic and acidic residues" evidence="1">
    <location>
        <begin position="24"/>
        <end position="39"/>
    </location>
</feature>
<dbReference type="AlphaFoldDB" id="A0A3N2RLM7"/>
<comment type="caution">
    <text evidence="2">The sequence shown here is derived from an EMBL/GenBank/DDBJ whole genome shotgun (WGS) entry which is preliminary data.</text>
</comment>
<accession>A0A3N2RLM7</accession>
<sequence>MAQSARRGRAWLSPASPAAAAPARRVERRADAASRDRHGAANARPPLSIRLLHCNSMTASVLELAVSVK</sequence>
<evidence type="ECO:0000313" key="3">
    <source>
        <dbReference type="Proteomes" id="UP000275910"/>
    </source>
</evidence>
<organism evidence="2 3">
    <name type="scientific">Lysobacter enzymogenes</name>
    <dbReference type="NCBI Taxonomy" id="69"/>
    <lineage>
        <taxon>Bacteria</taxon>
        <taxon>Pseudomonadati</taxon>
        <taxon>Pseudomonadota</taxon>
        <taxon>Gammaproteobacteria</taxon>
        <taxon>Lysobacterales</taxon>
        <taxon>Lysobacteraceae</taxon>
        <taxon>Lysobacter</taxon>
    </lineage>
</organism>
<evidence type="ECO:0000313" key="2">
    <source>
        <dbReference type="EMBL" id="ROU08370.1"/>
    </source>
</evidence>